<dbReference type="EMBL" id="GBRH01199318">
    <property type="protein sequence ID" value="JAD98577.1"/>
    <property type="molecule type" value="Transcribed_RNA"/>
</dbReference>
<protein>
    <submittedName>
        <fullName evidence="2">Uncharacterized protein</fullName>
    </submittedName>
</protein>
<reference evidence="2" key="1">
    <citation type="submission" date="2014-09" db="EMBL/GenBank/DDBJ databases">
        <authorList>
            <person name="Magalhaes I.L.F."/>
            <person name="Oliveira U."/>
            <person name="Santos F.R."/>
            <person name="Vidigal T.H.D.A."/>
            <person name="Brescovit A.D."/>
            <person name="Santos A.J."/>
        </authorList>
    </citation>
    <scope>NUCLEOTIDE SEQUENCE</scope>
    <source>
        <tissue evidence="2">Shoot tissue taken approximately 20 cm above the soil surface</tissue>
    </source>
</reference>
<feature type="region of interest" description="Disordered" evidence="1">
    <location>
        <begin position="1"/>
        <end position="21"/>
    </location>
</feature>
<dbReference type="AlphaFoldDB" id="A0A0A9ERD4"/>
<reference evidence="2" key="2">
    <citation type="journal article" date="2015" name="Data Brief">
        <title>Shoot transcriptome of the giant reed, Arundo donax.</title>
        <authorList>
            <person name="Barrero R.A."/>
            <person name="Guerrero F.D."/>
            <person name="Moolhuijzen P."/>
            <person name="Goolsby J.A."/>
            <person name="Tidwell J."/>
            <person name="Bellgard S.E."/>
            <person name="Bellgard M.I."/>
        </authorList>
    </citation>
    <scope>NUCLEOTIDE SEQUENCE</scope>
    <source>
        <tissue evidence="2">Shoot tissue taken approximately 20 cm above the soil surface</tissue>
    </source>
</reference>
<accession>A0A0A9ERD4</accession>
<organism evidence="2">
    <name type="scientific">Arundo donax</name>
    <name type="common">Giant reed</name>
    <name type="synonym">Donax arundinaceus</name>
    <dbReference type="NCBI Taxonomy" id="35708"/>
    <lineage>
        <taxon>Eukaryota</taxon>
        <taxon>Viridiplantae</taxon>
        <taxon>Streptophyta</taxon>
        <taxon>Embryophyta</taxon>
        <taxon>Tracheophyta</taxon>
        <taxon>Spermatophyta</taxon>
        <taxon>Magnoliopsida</taxon>
        <taxon>Liliopsida</taxon>
        <taxon>Poales</taxon>
        <taxon>Poaceae</taxon>
        <taxon>PACMAD clade</taxon>
        <taxon>Arundinoideae</taxon>
        <taxon>Arundineae</taxon>
        <taxon>Arundo</taxon>
    </lineage>
</organism>
<sequence length="21" mass="2237">MHEYLCGKGGSGNKDGEISRV</sequence>
<name>A0A0A9ERD4_ARUDO</name>
<evidence type="ECO:0000313" key="2">
    <source>
        <dbReference type="EMBL" id="JAD98577.1"/>
    </source>
</evidence>
<proteinExistence type="predicted"/>
<evidence type="ECO:0000256" key="1">
    <source>
        <dbReference type="SAM" id="MobiDB-lite"/>
    </source>
</evidence>